<keyword evidence="3" id="KW-1185">Reference proteome</keyword>
<proteinExistence type="predicted"/>
<gene>
    <name evidence="2" type="ORF">GCM10011511_10410</name>
</gene>
<dbReference type="EMBL" id="BMJC01000001">
    <property type="protein sequence ID" value="GGA89068.1"/>
    <property type="molecule type" value="Genomic_DNA"/>
</dbReference>
<protein>
    <recommendedName>
        <fullName evidence="1">MoxR-vWA-beta-propeller ternary system domain-containing protein</fullName>
    </recommendedName>
</protein>
<feature type="domain" description="MoxR-vWA-beta-propeller ternary system" evidence="1">
    <location>
        <begin position="9"/>
        <end position="210"/>
    </location>
</feature>
<organism evidence="2 3">
    <name type="scientific">Puia dinghuensis</name>
    <dbReference type="NCBI Taxonomy" id="1792502"/>
    <lineage>
        <taxon>Bacteria</taxon>
        <taxon>Pseudomonadati</taxon>
        <taxon>Bacteroidota</taxon>
        <taxon>Chitinophagia</taxon>
        <taxon>Chitinophagales</taxon>
        <taxon>Chitinophagaceae</taxon>
        <taxon>Puia</taxon>
    </lineage>
</organism>
<dbReference type="Pfam" id="PF19920">
    <property type="entry name" value="bpX4"/>
    <property type="match status" value="1"/>
</dbReference>
<dbReference type="AlphaFoldDB" id="A0A8J2XRH8"/>
<dbReference type="RefSeq" id="WP_188929234.1">
    <property type="nucleotide sequence ID" value="NZ_BMJC01000001.1"/>
</dbReference>
<accession>A0A8J2XRH8</accession>
<sequence>MTVPSINHFLDTIRHLRNHEEMVIYDRFTPNNKKADEEGVTEFLRMQYERESLEYPGVPPAFEREAACWSARIVYTAAQFLLFREKEVAGVREHLPPYAGVVTPGAILSADVCLRFLPGVIEKAKELNPEDWLIVILEQHLRVWHYSGIGYPLDPTVLAWEVMAADDCVRQLYVDRVIARKVKALAELPVLRRDVDAALGDWGGYFWKELEWKI</sequence>
<evidence type="ECO:0000313" key="3">
    <source>
        <dbReference type="Proteomes" id="UP000607559"/>
    </source>
</evidence>
<dbReference type="InterPro" id="IPR045549">
    <property type="entry name" value="bpX4"/>
</dbReference>
<dbReference type="Proteomes" id="UP000607559">
    <property type="component" value="Unassembled WGS sequence"/>
</dbReference>
<evidence type="ECO:0000259" key="1">
    <source>
        <dbReference type="Pfam" id="PF19920"/>
    </source>
</evidence>
<reference evidence="2" key="2">
    <citation type="submission" date="2020-09" db="EMBL/GenBank/DDBJ databases">
        <authorList>
            <person name="Sun Q."/>
            <person name="Zhou Y."/>
        </authorList>
    </citation>
    <scope>NUCLEOTIDE SEQUENCE</scope>
    <source>
        <strain evidence="2">CGMCC 1.15448</strain>
    </source>
</reference>
<reference evidence="2" key="1">
    <citation type="journal article" date="2014" name="Int. J. Syst. Evol. Microbiol.">
        <title>Complete genome sequence of Corynebacterium casei LMG S-19264T (=DSM 44701T), isolated from a smear-ripened cheese.</title>
        <authorList>
            <consortium name="US DOE Joint Genome Institute (JGI-PGF)"/>
            <person name="Walter F."/>
            <person name="Albersmeier A."/>
            <person name="Kalinowski J."/>
            <person name="Ruckert C."/>
        </authorList>
    </citation>
    <scope>NUCLEOTIDE SEQUENCE</scope>
    <source>
        <strain evidence="2">CGMCC 1.15448</strain>
    </source>
</reference>
<evidence type="ECO:0000313" key="2">
    <source>
        <dbReference type="EMBL" id="GGA89068.1"/>
    </source>
</evidence>
<comment type="caution">
    <text evidence="2">The sequence shown here is derived from an EMBL/GenBank/DDBJ whole genome shotgun (WGS) entry which is preliminary data.</text>
</comment>
<name>A0A8J2XRH8_9BACT</name>